<comment type="caution">
    <text evidence="12">The sequence shown here is derived from an EMBL/GenBank/DDBJ whole genome shotgun (WGS) entry which is preliminary data.</text>
</comment>
<keyword evidence="3" id="KW-0963">Cytoplasm</keyword>
<evidence type="ECO:0000256" key="2">
    <source>
        <dbReference type="ARBA" id="ARBA00004496"/>
    </source>
</evidence>
<dbReference type="PANTHER" id="PTHR31169:SF8">
    <property type="entry name" value="ZINC-FINGER DOMAIN OF MONOAMINE-OXIDASE A REPRESSOR R1 PROTEIN"/>
    <property type="match status" value="1"/>
</dbReference>
<dbReference type="GO" id="GO:0005634">
    <property type="term" value="C:nucleus"/>
    <property type="evidence" value="ECO:0007669"/>
    <property type="project" value="UniProtKB-SubCell"/>
</dbReference>
<feature type="compositionally biased region" description="Acidic residues" evidence="10">
    <location>
        <begin position="360"/>
        <end position="376"/>
    </location>
</feature>
<feature type="region of interest" description="Disordered" evidence="10">
    <location>
        <begin position="194"/>
        <end position="235"/>
    </location>
</feature>
<dbReference type="InterPro" id="IPR040221">
    <property type="entry name" value="CDCA7/CDA7L"/>
</dbReference>
<evidence type="ECO:0000256" key="5">
    <source>
        <dbReference type="ARBA" id="ARBA00022553"/>
    </source>
</evidence>
<gene>
    <name evidence="12" type="ORF">MVEN_00538600</name>
</gene>
<evidence type="ECO:0000256" key="6">
    <source>
        <dbReference type="ARBA" id="ARBA00022843"/>
    </source>
</evidence>
<name>A0A8H6YNI7_9AGAR</name>
<evidence type="ECO:0000256" key="10">
    <source>
        <dbReference type="SAM" id="MobiDB-lite"/>
    </source>
</evidence>
<keyword evidence="9" id="KW-0539">Nucleus</keyword>
<dbReference type="EMBL" id="JACAZI010000004">
    <property type="protein sequence ID" value="KAF7361936.1"/>
    <property type="molecule type" value="Genomic_DNA"/>
</dbReference>
<evidence type="ECO:0000313" key="13">
    <source>
        <dbReference type="Proteomes" id="UP000620124"/>
    </source>
</evidence>
<reference evidence="12" key="1">
    <citation type="submission" date="2020-05" db="EMBL/GenBank/DDBJ databases">
        <title>Mycena genomes resolve the evolution of fungal bioluminescence.</title>
        <authorList>
            <person name="Tsai I.J."/>
        </authorList>
    </citation>
    <scope>NUCLEOTIDE SEQUENCE</scope>
    <source>
        <strain evidence="12">CCC161011</strain>
    </source>
</reference>
<evidence type="ECO:0000256" key="9">
    <source>
        <dbReference type="ARBA" id="ARBA00023242"/>
    </source>
</evidence>
<evidence type="ECO:0000256" key="7">
    <source>
        <dbReference type="ARBA" id="ARBA00023015"/>
    </source>
</evidence>
<evidence type="ECO:0000313" key="12">
    <source>
        <dbReference type="EMBL" id="KAF7361936.1"/>
    </source>
</evidence>
<protein>
    <submittedName>
        <fullName evidence="12">Zf-4CXXC-R1 domain-containing protein</fullName>
    </submittedName>
</protein>
<dbReference type="Proteomes" id="UP000620124">
    <property type="component" value="Unassembled WGS sequence"/>
</dbReference>
<evidence type="ECO:0000256" key="8">
    <source>
        <dbReference type="ARBA" id="ARBA00023163"/>
    </source>
</evidence>
<keyword evidence="6" id="KW-0832">Ubl conjugation</keyword>
<feature type="region of interest" description="Disordered" evidence="10">
    <location>
        <begin position="360"/>
        <end position="394"/>
    </location>
</feature>
<keyword evidence="5" id="KW-0597">Phosphoprotein</keyword>
<keyword evidence="7" id="KW-0805">Transcription regulation</keyword>
<sequence>MQAYRQPSVYVDVPPPTYTISRVPPPTSLSTTKENDPSWRLSNATMEDSTASSSLKRKLSYVEHPLQPFMAVMKKPKLVPDPAIPAGSEVTANSYIYCHQCGKKRDKEDSAHCSHIEVHSVAKDRPAKTRRCHNKYCKPCLKNRYNEDLDTIKANSATSSAQSDRIGESYDYKCPKCRDICNCSRCRKAKGLDPTGKFANSTNAPADKKPKPPADGVAKADEAKAKRTARPKAKLNGPLPTLKWTKLHSNLTVEDAEARFHIREFVLRFFSKALPKAHLDELEQINGNGRNRYDDDEIIPWVSEACLKSILLAFLAVLAEEETNDTIKKAIQMGSKELRAAGVGLSKMWQILSSLRDALDASEPDTGDDAASEESDTIPSFPDPAPLPDSAINNSRRTRSAGSMIVDTVQMIPVILGLIDAVVESTIIRAEIDKGAKESKDVAREVKDATRNANDRWEKAKKETENINEQQVTISAQVLIACILTLSR</sequence>
<dbReference type="GO" id="GO:0005737">
    <property type="term" value="C:cytoplasm"/>
    <property type="evidence" value="ECO:0007669"/>
    <property type="project" value="UniProtKB-SubCell"/>
</dbReference>
<dbReference type="InterPro" id="IPR018866">
    <property type="entry name" value="Znf-4CXXC_R1"/>
</dbReference>
<evidence type="ECO:0000259" key="11">
    <source>
        <dbReference type="Pfam" id="PF10497"/>
    </source>
</evidence>
<dbReference type="GO" id="GO:0006355">
    <property type="term" value="P:regulation of DNA-templated transcription"/>
    <property type="evidence" value="ECO:0007669"/>
    <property type="project" value="InterPro"/>
</dbReference>
<dbReference type="AlphaFoldDB" id="A0A8H6YNI7"/>
<feature type="compositionally biased region" description="Basic and acidic residues" evidence="10">
    <location>
        <begin position="206"/>
        <end position="225"/>
    </location>
</feature>
<dbReference type="Pfam" id="PF10497">
    <property type="entry name" value="zf-4CXXC_R1"/>
    <property type="match status" value="1"/>
</dbReference>
<keyword evidence="8" id="KW-0804">Transcription</keyword>
<keyword evidence="4" id="KW-1017">Isopeptide bond</keyword>
<dbReference type="OrthoDB" id="3039370at2759"/>
<accession>A0A8H6YNI7</accession>
<evidence type="ECO:0000256" key="3">
    <source>
        <dbReference type="ARBA" id="ARBA00022490"/>
    </source>
</evidence>
<dbReference type="PANTHER" id="PTHR31169">
    <property type="entry name" value="OS05G0300700 PROTEIN"/>
    <property type="match status" value="1"/>
</dbReference>
<feature type="domain" description="Zinc-finger" evidence="11">
    <location>
        <begin position="96"/>
        <end position="202"/>
    </location>
</feature>
<comment type="subcellular location">
    <subcellularLocation>
        <location evidence="2">Cytoplasm</location>
    </subcellularLocation>
    <subcellularLocation>
        <location evidence="1">Nucleus</location>
    </subcellularLocation>
</comment>
<evidence type="ECO:0000256" key="4">
    <source>
        <dbReference type="ARBA" id="ARBA00022499"/>
    </source>
</evidence>
<keyword evidence="13" id="KW-1185">Reference proteome</keyword>
<evidence type="ECO:0000256" key="1">
    <source>
        <dbReference type="ARBA" id="ARBA00004123"/>
    </source>
</evidence>
<proteinExistence type="predicted"/>
<organism evidence="12 13">
    <name type="scientific">Mycena venus</name>
    <dbReference type="NCBI Taxonomy" id="2733690"/>
    <lineage>
        <taxon>Eukaryota</taxon>
        <taxon>Fungi</taxon>
        <taxon>Dikarya</taxon>
        <taxon>Basidiomycota</taxon>
        <taxon>Agaricomycotina</taxon>
        <taxon>Agaricomycetes</taxon>
        <taxon>Agaricomycetidae</taxon>
        <taxon>Agaricales</taxon>
        <taxon>Marasmiineae</taxon>
        <taxon>Mycenaceae</taxon>
        <taxon>Mycena</taxon>
    </lineage>
</organism>